<organism evidence="1 2">
    <name type="scientific">Paraburkholderia agricolaris</name>
    <dbReference type="NCBI Taxonomy" id="2152888"/>
    <lineage>
        <taxon>Bacteria</taxon>
        <taxon>Pseudomonadati</taxon>
        <taxon>Pseudomonadota</taxon>
        <taxon>Betaproteobacteria</taxon>
        <taxon>Burkholderiales</taxon>
        <taxon>Burkholderiaceae</taxon>
        <taxon>Paraburkholderia</taxon>
    </lineage>
</organism>
<proteinExistence type="predicted"/>
<name>A0ABW9A2B0_9BURK</name>
<gene>
    <name evidence="1" type="ORF">PQR66_39525</name>
</gene>
<dbReference type="EMBL" id="JAQQFN010000065">
    <property type="protein sequence ID" value="MFL9889166.1"/>
    <property type="molecule type" value="Genomic_DNA"/>
</dbReference>
<accession>A0ABW9A2B0</accession>
<reference evidence="1 2" key="1">
    <citation type="journal article" date="2024" name="Chem. Sci.">
        <title>Discovery of megapolipeptins by genome mining of a Burkholderiales bacteria collection.</title>
        <authorList>
            <person name="Paulo B.S."/>
            <person name="Recchia M.J.J."/>
            <person name="Lee S."/>
            <person name="Fergusson C.H."/>
            <person name="Romanowski S.B."/>
            <person name="Hernandez A."/>
            <person name="Krull N."/>
            <person name="Liu D.Y."/>
            <person name="Cavanagh H."/>
            <person name="Bos A."/>
            <person name="Gray C.A."/>
            <person name="Murphy B.T."/>
            <person name="Linington R.G."/>
            <person name="Eustaquio A.S."/>
        </authorList>
    </citation>
    <scope>NUCLEOTIDE SEQUENCE [LARGE SCALE GENOMIC DNA]</scope>
    <source>
        <strain evidence="1 2">RL16-012-BIC-B</strain>
    </source>
</reference>
<protein>
    <submittedName>
        <fullName evidence="1">Uncharacterized protein</fullName>
    </submittedName>
</protein>
<sequence length="90" mass="9946">MKLTDAVLETLARQKMCDFHIDVSKYDLARIERDTITDAVVILNGTSGKVSFPQVSVLFTDAANGWDTRIELSFGTRSIVNGVVFLTEGH</sequence>
<dbReference type="RefSeq" id="WP_408336405.1">
    <property type="nucleotide sequence ID" value="NZ_JAQQFH010000076.1"/>
</dbReference>
<evidence type="ECO:0000313" key="2">
    <source>
        <dbReference type="Proteomes" id="UP001629249"/>
    </source>
</evidence>
<dbReference type="Proteomes" id="UP001629249">
    <property type="component" value="Unassembled WGS sequence"/>
</dbReference>
<comment type="caution">
    <text evidence="1">The sequence shown here is derived from an EMBL/GenBank/DDBJ whole genome shotgun (WGS) entry which is preliminary data.</text>
</comment>
<keyword evidence="2" id="KW-1185">Reference proteome</keyword>
<evidence type="ECO:0000313" key="1">
    <source>
        <dbReference type="EMBL" id="MFL9889166.1"/>
    </source>
</evidence>